<dbReference type="PANTHER" id="PTHR30522:SF0">
    <property type="entry name" value="NUCLEOSIDE TRIPHOSPHATE PYROPHOSPHOHYDROLASE"/>
    <property type="match status" value="1"/>
</dbReference>
<dbReference type="GO" id="GO:0046076">
    <property type="term" value="P:dTTP catabolic process"/>
    <property type="evidence" value="ECO:0007669"/>
    <property type="project" value="TreeGrafter"/>
</dbReference>
<dbReference type="NCBIfam" id="NF007113">
    <property type="entry name" value="PRK09562.1"/>
    <property type="match status" value="1"/>
</dbReference>
<dbReference type="EMBL" id="VSSQ01000025">
    <property type="protein sequence ID" value="MPL64554.1"/>
    <property type="molecule type" value="Genomic_DNA"/>
</dbReference>
<name>A0A644TCF6_9ZZZZ</name>
<feature type="region of interest" description="Disordered" evidence="1">
    <location>
        <begin position="1"/>
        <end position="20"/>
    </location>
</feature>
<gene>
    <name evidence="3" type="primary">mazG_3</name>
    <name evidence="3" type="ORF">SDC9_10209</name>
</gene>
<feature type="domain" description="NTP pyrophosphohydrolase MazG-like" evidence="2">
    <location>
        <begin position="52"/>
        <end position="125"/>
    </location>
</feature>
<evidence type="ECO:0000313" key="3">
    <source>
        <dbReference type="EMBL" id="MPL64554.1"/>
    </source>
</evidence>
<dbReference type="AlphaFoldDB" id="A0A644TCF6"/>
<proteinExistence type="predicted"/>
<sequence>MHSISTPLSELAGQTADSIEPATRKAAESFARLFTIVARLRAPDGCPWDREQSIQSIRGNIVEEAYELVEAIGEGEREHIREESGDLFLLAAMTTYMCEQEGSFSTAEALDSVSEKLLRRHPHVFGDSVADTPDAVVHQWNKIKEQKEGRRKKDSMLDEVPRHLPPLERAYKLQKKAAKAGFDWPSPEPVWSKVEEELAEARQALARGETAELEAEIGDLLFSMINLSRVLGIDPGLALMRTNEKFSRRFRHVERGMKEKGLPMSAQALSAMDELWEKAKEEE</sequence>
<evidence type="ECO:0000256" key="1">
    <source>
        <dbReference type="SAM" id="MobiDB-lite"/>
    </source>
</evidence>
<comment type="caution">
    <text evidence="3">The sequence shown here is derived from an EMBL/GenBank/DDBJ whole genome shotgun (WGS) entry which is preliminary data.</text>
</comment>
<dbReference type="Pfam" id="PF03819">
    <property type="entry name" value="MazG"/>
    <property type="match status" value="2"/>
</dbReference>
<dbReference type="EC" id="3.6.1.8" evidence="3"/>
<dbReference type="GO" id="GO:0046081">
    <property type="term" value="P:dUTP catabolic process"/>
    <property type="evidence" value="ECO:0007669"/>
    <property type="project" value="TreeGrafter"/>
</dbReference>
<dbReference type="InterPro" id="IPR048011">
    <property type="entry name" value="NTP-PPase_MazG-like_C"/>
</dbReference>
<dbReference type="InterPro" id="IPR011551">
    <property type="entry name" value="NTP_PyrPHydrolase_MazG"/>
</dbReference>
<feature type="domain" description="NTP pyrophosphohydrolase MazG-like" evidence="2">
    <location>
        <begin position="192"/>
        <end position="253"/>
    </location>
</feature>
<dbReference type="Gene3D" id="1.10.287.1080">
    <property type="entry name" value="MazG-like"/>
    <property type="match status" value="2"/>
</dbReference>
<accession>A0A644TCF6</accession>
<protein>
    <submittedName>
        <fullName evidence="3">Nucleoside triphosphate pyrophosphohydrolase</fullName>
        <ecNumber evidence="3">3.6.1.8</ecNumber>
    </submittedName>
</protein>
<dbReference type="InterPro" id="IPR048015">
    <property type="entry name" value="NTP-PPase_MazG-like_N"/>
</dbReference>
<dbReference type="FunFam" id="1.10.287.1080:FF:000003">
    <property type="entry name" value="Nucleoside triphosphate pyrophosphohydrolase"/>
    <property type="match status" value="1"/>
</dbReference>
<dbReference type="SUPFAM" id="SSF101386">
    <property type="entry name" value="all-alpha NTP pyrophosphatases"/>
    <property type="match status" value="2"/>
</dbReference>
<dbReference type="PANTHER" id="PTHR30522">
    <property type="entry name" value="NUCLEOSIDE TRIPHOSPHATE PYROPHOSPHOHYDROLASE"/>
    <property type="match status" value="1"/>
</dbReference>
<dbReference type="GO" id="GO:0046061">
    <property type="term" value="P:dATP catabolic process"/>
    <property type="evidence" value="ECO:0007669"/>
    <property type="project" value="TreeGrafter"/>
</dbReference>
<organism evidence="3">
    <name type="scientific">bioreactor metagenome</name>
    <dbReference type="NCBI Taxonomy" id="1076179"/>
    <lineage>
        <taxon>unclassified sequences</taxon>
        <taxon>metagenomes</taxon>
        <taxon>ecological metagenomes</taxon>
    </lineage>
</organism>
<dbReference type="GO" id="GO:0047693">
    <property type="term" value="F:ATP diphosphatase activity"/>
    <property type="evidence" value="ECO:0007669"/>
    <property type="project" value="UniProtKB-EC"/>
</dbReference>
<dbReference type="GO" id="GO:0046047">
    <property type="term" value="P:TTP catabolic process"/>
    <property type="evidence" value="ECO:0007669"/>
    <property type="project" value="TreeGrafter"/>
</dbReference>
<dbReference type="NCBIfam" id="TIGR00444">
    <property type="entry name" value="mazG"/>
    <property type="match status" value="1"/>
</dbReference>
<evidence type="ECO:0000259" key="2">
    <source>
        <dbReference type="Pfam" id="PF03819"/>
    </source>
</evidence>
<dbReference type="GO" id="GO:0006203">
    <property type="term" value="P:dGTP catabolic process"/>
    <property type="evidence" value="ECO:0007669"/>
    <property type="project" value="TreeGrafter"/>
</dbReference>
<reference evidence="3" key="1">
    <citation type="submission" date="2019-08" db="EMBL/GenBank/DDBJ databases">
        <authorList>
            <person name="Kucharzyk K."/>
            <person name="Murdoch R.W."/>
            <person name="Higgins S."/>
            <person name="Loffler F."/>
        </authorList>
    </citation>
    <scope>NUCLEOTIDE SEQUENCE</scope>
</reference>
<dbReference type="GO" id="GO:0046052">
    <property type="term" value="P:UTP catabolic process"/>
    <property type="evidence" value="ECO:0007669"/>
    <property type="project" value="TreeGrafter"/>
</dbReference>
<keyword evidence="3" id="KW-0378">Hydrolase</keyword>
<dbReference type="InterPro" id="IPR004518">
    <property type="entry name" value="MazG-like_dom"/>
</dbReference>
<dbReference type="CDD" id="cd11528">
    <property type="entry name" value="NTP-PPase_MazG_Nterm"/>
    <property type="match status" value="1"/>
</dbReference>
<dbReference type="CDD" id="cd11529">
    <property type="entry name" value="NTP-PPase_MazG_Cterm"/>
    <property type="match status" value="1"/>
</dbReference>